<protein>
    <submittedName>
        <fullName evidence="2">Uncharacterized protein</fullName>
    </submittedName>
</protein>
<gene>
    <name evidence="2" type="primary">OSJNBb0041B22.115</name>
</gene>
<sequence>MILKSYEPNKPDKVVGPGDTKLYIVVQNSVHACKQRVHALHLFVYVDQYCHAPYVCTAVQEEVVADEIGAVARRVRLWLATERQWDWGVRWLAHVQEAQRPAMEQGDQDERWHDGGRRDVPGQRNRVARIFSFDLGMQRKLEDDGLISRAKNQYVPHQIRWEDSC</sequence>
<dbReference type="Proteomes" id="UP000000763">
    <property type="component" value="Chromosome 7"/>
</dbReference>
<accession>Q7XHU9</accession>
<feature type="compositionally biased region" description="Basic and acidic residues" evidence="1">
    <location>
        <begin position="108"/>
        <end position="120"/>
    </location>
</feature>
<dbReference type="AlphaFoldDB" id="Q7XHU9"/>
<organism evidence="2 3">
    <name type="scientific">Oryza sativa subsp. japonica</name>
    <name type="common">Rice</name>
    <dbReference type="NCBI Taxonomy" id="39947"/>
    <lineage>
        <taxon>Eukaryota</taxon>
        <taxon>Viridiplantae</taxon>
        <taxon>Streptophyta</taxon>
        <taxon>Embryophyta</taxon>
        <taxon>Tracheophyta</taxon>
        <taxon>Spermatophyta</taxon>
        <taxon>Magnoliopsida</taxon>
        <taxon>Liliopsida</taxon>
        <taxon>Poales</taxon>
        <taxon>Poaceae</taxon>
        <taxon>BOP clade</taxon>
        <taxon>Oryzoideae</taxon>
        <taxon>Oryzeae</taxon>
        <taxon>Oryzinae</taxon>
        <taxon>Oryza</taxon>
        <taxon>Oryza sativa</taxon>
    </lineage>
</organism>
<reference evidence="3" key="1">
    <citation type="journal article" date="2005" name="Nature">
        <title>The map-based sequence of the rice genome.</title>
        <authorList>
            <consortium name="International rice genome sequencing project (IRGSP)"/>
            <person name="Matsumoto T."/>
            <person name="Wu J."/>
            <person name="Kanamori H."/>
            <person name="Katayose Y."/>
            <person name="Fujisawa M."/>
            <person name="Namiki N."/>
            <person name="Mizuno H."/>
            <person name="Yamamoto K."/>
            <person name="Antonio B.A."/>
            <person name="Baba T."/>
            <person name="Sakata K."/>
            <person name="Nagamura Y."/>
            <person name="Aoki H."/>
            <person name="Arikawa K."/>
            <person name="Arita K."/>
            <person name="Bito T."/>
            <person name="Chiden Y."/>
            <person name="Fujitsuka N."/>
            <person name="Fukunaka R."/>
            <person name="Hamada M."/>
            <person name="Harada C."/>
            <person name="Hayashi A."/>
            <person name="Hijishita S."/>
            <person name="Honda M."/>
            <person name="Hosokawa S."/>
            <person name="Ichikawa Y."/>
            <person name="Idonuma A."/>
            <person name="Iijima M."/>
            <person name="Ikeda M."/>
            <person name="Ikeno M."/>
            <person name="Ito K."/>
            <person name="Ito S."/>
            <person name="Ito T."/>
            <person name="Ito Y."/>
            <person name="Ito Y."/>
            <person name="Iwabuchi A."/>
            <person name="Kamiya K."/>
            <person name="Karasawa W."/>
            <person name="Kurita K."/>
            <person name="Katagiri S."/>
            <person name="Kikuta A."/>
            <person name="Kobayashi H."/>
            <person name="Kobayashi N."/>
            <person name="Machita K."/>
            <person name="Maehara T."/>
            <person name="Masukawa M."/>
            <person name="Mizubayashi T."/>
            <person name="Mukai Y."/>
            <person name="Nagasaki H."/>
            <person name="Nagata Y."/>
            <person name="Naito S."/>
            <person name="Nakashima M."/>
            <person name="Nakama Y."/>
            <person name="Nakamichi Y."/>
            <person name="Nakamura M."/>
            <person name="Meguro A."/>
            <person name="Negishi M."/>
            <person name="Ohta I."/>
            <person name="Ohta T."/>
            <person name="Okamoto M."/>
            <person name="Ono N."/>
            <person name="Saji S."/>
            <person name="Sakaguchi M."/>
            <person name="Sakai K."/>
            <person name="Shibata M."/>
            <person name="Shimokawa T."/>
            <person name="Song J."/>
            <person name="Takazaki Y."/>
            <person name="Terasawa K."/>
            <person name="Tsugane M."/>
            <person name="Tsuji K."/>
            <person name="Ueda S."/>
            <person name="Waki K."/>
            <person name="Yamagata H."/>
            <person name="Yamamoto M."/>
            <person name="Yamamoto S."/>
            <person name="Yamane H."/>
            <person name="Yoshiki S."/>
            <person name="Yoshihara R."/>
            <person name="Yukawa K."/>
            <person name="Zhong H."/>
            <person name="Yano M."/>
            <person name="Yuan Q."/>
            <person name="Ouyang S."/>
            <person name="Liu J."/>
            <person name="Jones K.M."/>
            <person name="Gansberger K."/>
            <person name="Moffat K."/>
            <person name="Hill J."/>
            <person name="Bera J."/>
            <person name="Fadrosh D."/>
            <person name="Jin S."/>
            <person name="Johri S."/>
            <person name="Kim M."/>
            <person name="Overton L."/>
            <person name="Reardon M."/>
            <person name="Tsitrin T."/>
            <person name="Vuong H."/>
            <person name="Weaver B."/>
            <person name="Ciecko A."/>
            <person name="Tallon L."/>
            <person name="Jackson J."/>
            <person name="Pai G."/>
            <person name="Aken S.V."/>
            <person name="Utterback T."/>
            <person name="Reidmuller S."/>
            <person name="Feldblyum T."/>
            <person name="Hsiao J."/>
            <person name="Zismann V."/>
            <person name="Iobst S."/>
            <person name="de Vazeille A.R."/>
            <person name="Buell C.R."/>
            <person name="Ying K."/>
            <person name="Li Y."/>
            <person name="Lu T."/>
            <person name="Huang Y."/>
            <person name="Zhao Q."/>
            <person name="Feng Q."/>
            <person name="Zhang L."/>
            <person name="Zhu J."/>
            <person name="Weng Q."/>
            <person name="Mu J."/>
            <person name="Lu Y."/>
            <person name="Fan D."/>
            <person name="Liu Y."/>
            <person name="Guan J."/>
            <person name="Zhang Y."/>
            <person name="Yu S."/>
            <person name="Liu X."/>
            <person name="Zhang Y."/>
            <person name="Hong G."/>
            <person name="Han B."/>
            <person name="Choisne N."/>
            <person name="Demange N."/>
            <person name="Orjeda G."/>
            <person name="Samain S."/>
            <person name="Cattolico L."/>
            <person name="Pelletier E."/>
            <person name="Couloux A."/>
            <person name="Segurens B."/>
            <person name="Wincker P."/>
            <person name="D'Hont A."/>
            <person name="Scarpelli C."/>
            <person name="Weissenbach J."/>
            <person name="Salanoubat M."/>
            <person name="Quetier F."/>
            <person name="Yu Y."/>
            <person name="Kim H.R."/>
            <person name="Rambo T."/>
            <person name="Currie J."/>
            <person name="Collura K."/>
            <person name="Luo M."/>
            <person name="Yang T."/>
            <person name="Ammiraju J.S.S."/>
            <person name="Engler F."/>
            <person name="Soderlund C."/>
            <person name="Wing R.A."/>
            <person name="Palmer L.E."/>
            <person name="de la Bastide M."/>
            <person name="Spiegel L."/>
            <person name="Nascimento L."/>
            <person name="Zutavern T."/>
            <person name="O'Shaughnessy A."/>
            <person name="Dike S."/>
            <person name="Dedhia N."/>
            <person name="Preston R."/>
            <person name="Balija V."/>
            <person name="McCombie W.R."/>
            <person name="Chow T."/>
            <person name="Chen H."/>
            <person name="Chung M."/>
            <person name="Chen C."/>
            <person name="Shaw J."/>
            <person name="Wu H."/>
            <person name="Hsiao K."/>
            <person name="Chao Y."/>
            <person name="Chu M."/>
            <person name="Cheng C."/>
            <person name="Hour A."/>
            <person name="Lee P."/>
            <person name="Lin S."/>
            <person name="Lin Y."/>
            <person name="Liou J."/>
            <person name="Liu S."/>
            <person name="Hsing Y."/>
            <person name="Raghuvanshi S."/>
            <person name="Mohanty A."/>
            <person name="Bharti A.K."/>
            <person name="Gaur A."/>
            <person name="Gupta V."/>
            <person name="Kumar D."/>
            <person name="Ravi V."/>
            <person name="Vij S."/>
            <person name="Kapur A."/>
            <person name="Khurana P."/>
            <person name="Khurana P."/>
            <person name="Khurana J.P."/>
            <person name="Tyagi A.K."/>
            <person name="Gaikwad K."/>
            <person name="Singh A."/>
            <person name="Dalal V."/>
            <person name="Srivastava S."/>
            <person name="Dixit A."/>
            <person name="Pal A.K."/>
            <person name="Ghazi I.A."/>
            <person name="Yadav M."/>
            <person name="Pandit A."/>
            <person name="Bhargava A."/>
            <person name="Sureshbabu K."/>
            <person name="Batra K."/>
            <person name="Sharma T.R."/>
            <person name="Mohapatra T."/>
            <person name="Singh N.K."/>
            <person name="Messing J."/>
            <person name="Nelson A.B."/>
            <person name="Fuks G."/>
            <person name="Kavchok S."/>
            <person name="Keizer G."/>
            <person name="Linton E."/>
            <person name="Llaca V."/>
            <person name="Song R."/>
            <person name="Tanyolac B."/>
            <person name="Young S."/>
            <person name="Ho-Il K."/>
            <person name="Hahn J.H."/>
            <person name="Sangsakoo G."/>
            <person name="Vanavichit A."/>
            <person name="de Mattos Luiz.A.T."/>
            <person name="Zimmer P.D."/>
            <person name="Malone G."/>
            <person name="Dellagostin O."/>
            <person name="de Oliveira A.C."/>
            <person name="Bevan M."/>
            <person name="Bancroft I."/>
            <person name="Minx P."/>
            <person name="Cordum H."/>
            <person name="Wilson R."/>
            <person name="Cheng Z."/>
            <person name="Jin W."/>
            <person name="Jiang J."/>
            <person name="Leong S.A."/>
            <person name="Iwama H."/>
            <person name="Gojobori T."/>
            <person name="Itoh T."/>
            <person name="Niimura Y."/>
            <person name="Fujii Y."/>
            <person name="Habara T."/>
            <person name="Sakai H."/>
            <person name="Sato Y."/>
            <person name="Wilson G."/>
            <person name="Kumar K."/>
            <person name="McCouch S."/>
            <person name="Juretic N."/>
            <person name="Hoen D."/>
            <person name="Wright S."/>
            <person name="Bruskiewich R."/>
            <person name="Bureau T."/>
            <person name="Miyao A."/>
            <person name="Hirochika H."/>
            <person name="Nishikawa T."/>
            <person name="Kadowaki K."/>
            <person name="Sugiura M."/>
            <person name="Burr B."/>
            <person name="Sasaki T."/>
        </authorList>
    </citation>
    <scope>NUCLEOTIDE SEQUENCE [LARGE SCALE GENOMIC DNA]</scope>
    <source>
        <strain evidence="3">cv. Nipponbare</strain>
    </source>
</reference>
<name>Q7XHU9_ORYSJ</name>
<feature type="region of interest" description="Disordered" evidence="1">
    <location>
        <begin position="100"/>
        <end position="120"/>
    </location>
</feature>
<evidence type="ECO:0000256" key="1">
    <source>
        <dbReference type="SAM" id="MobiDB-lite"/>
    </source>
</evidence>
<dbReference type="EMBL" id="AP005126">
    <property type="protein sequence ID" value="BAC80028.1"/>
    <property type="molecule type" value="Genomic_DNA"/>
</dbReference>
<evidence type="ECO:0000313" key="3">
    <source>
        <dbReference type="Proteomes" id="UP000000763"/>
    </source>
</evidence>
<evidence type="ECO:0000313" key="2">
    <source>
        <dbReference type="EMBL" id="BAC80028.1"/>
    </source>
</evidence>
<reference evidence="3" key="2">
    <citation type="journal article" date="2008" name="Nucleic Acids Res.">
        <title>The rice annotation project database (RAP-DB): 2008 update.</title>
        <authorList>
            <consortium name="The rice annotation project (RAP)"/>
        </authorList>
    </citation>
    <scope>GENOME REANNOTATION</scope>
    <source>
        <strain evidence="3">cv. Nipponbare</strain>
    </source>
</reference>
<proteinExistence type="predicted"/>